<protein>
    <submittedName>
        <fullName evidence="1">Uncharacterized protein</fullName>
    </submittedName>
</protein>
<reference evidence="1" key="1">
    <citation type="submission" date="2013-08" db="EMBL/GenBank/DDBJ databases">
        <title>Comparison of modified E. coli strains.</title>
        <authorList>
            <person name="Juergensen J."/>
            <person name="Bonge A."/>
            <person name="Streit W.R."/>
        </authorList>
    </citation>
    <scope>NUCLEOTIDE SEQUENCE</scope>
</reference>
<proteinExistence type="predicted"/>
<sequence>MAWFAHNKDVDAKGMAMEVEADSNLVISTSKEDIRTSMNFTITFEGSREKLRAATHDWGVGTQTGLKYNNNPDIVSATSGLAEEGELTFAPVPIRGADPNIQKLYYRDYIVYVASTERPMIAEDLTVTLGYLGGSTPSEEKDYFKAASVDFYVSTASEATYRGTLNLAHQDYRNESSEPVDSISLKAPGEATMTIPYNKAETDYCIPVVMRFYFDGGLKKDDNNTYVYSEGLSTEDFNMAVKFNAVSETK</sequence>
<name>A0A0H3UAF1_9BACT</name>
<dbReference type="AlphaFoldDB" id="A0A0H3UAF1"/>
<evidence type="ECO:0000313" key="1">
    <source>
        <dbReference type="EMBL" id="AIF26507.1"/>
    </source>
</evidence>
<accession>A0A0H3UAF1</accession>
<organism evidence="1">
    <name type="scientific">uncultured bacterium fosmid pJB39A3</name>
    <dbReference type="NCBI Taxonomy" id="1478063"/>
    <lineage>
        <taxon>Bacteria</taxon>
        <taxon>environmental samples</taxon>
    </lineage>
</organism>
<dbReference type="EMBL" id="KF540235">
    <property type="protein sequence ID" value="AIF26507.1"/>
    <property type="molecule type" value="Genomic_DNA"/>
</dbReference>